<evidence type="ECO:0000256" key="1">
    <source>
        <dbReference type="ARBA" id="ARBA00000085"/>
    </source>
</evidence>
<keyword evidence="9 19" id="KW-0418">Kinase</keyword>
<keyword evidence="7" id="KW-0808">Transferase</keyword>
<dbReference type="FunFam" id="3.30.565.10:FF:000010">
    <property type="entry name" value="Sensor histidine kinase RcsC"/>
    <property type="match status" value="1"/>
</dbReference>
<dbReference type="GO" id="GO:0005886">
    <property type="term" value="C:plasma membrane"/>
    <property type="evidence" value="ECO:0007669"/>
    <property type="project" value="UniProtKB-SubCell"/>
</dbReference>
<dbReference type="STRING" id="49280.A9996_06240"/>
<dbReference type="CDD" id="cd00082">
    <property type="entry name" value="HisKA"/>
    <property type="match status" value="1"/>
</dbReference>
<feature type="modified residue" description="Phosphohistidine" evidence="13">
    <location>
        <position position="757"/>
    </location>
</feature>
<evidence type="ECO:0000256" key="6">
    <source>
        <dbReference type="ARBA" id="ARBA00022553"/>
    </source>
</evidence>
<dbReference type="InterPro" id="IPR004358">
    <property type="entry name" value="Sig_transdc_His_kin-like_C"/>
</dbReference>
<dbReference type="Pfam" id="PF00512">
    <property type="entry name" value="HisKA"/>
    <property type="match status" value="1"/>
</dbReference>
<dbReference type="Gene3D" id="3.30.565.10">
    <property type="entry name" value="Histidine kinase-like ATPase, C-terminal domain"/>
    <property type="match status" value="1"/>
</dbReference>
<dbReference type="OrthoDB" id="1046984at2"/>
<dbReference type="SMART" id="SM00448">
    <property type="entry name" value="REC"/>
    <property type="match status" value="1"/>
</dbReference>
<dbReference type="RefSeq" id="WP_066432341.1">
    <property type="nucleotide sequence ID" value="NZ_LZRN01000009.1"/>
</dbReference>
<dbReference type="CDD" id="cd00156">
    <property type="entry name" value="REC"/>
    <property type="match status" value="1"/>
</dbReference>
<evidence type="ECO:0000256" key="4">
    <source>
        <dbReference type="ARBA" id="ARBA00022475"/>
    </source>
</evidence>
<keyword evidence="12 15" id="KW-0472">Membrane</keyword>
<dbReference type="SMART" id="SM00388">
    <property type="entry name" value="HisKA"/>
    <property type="match status" value="1"/>
</dbReference>
<dbReference type="PANTHER" id="PTHR43047">
    <property type="entry name" value="TWO-COMPONENT HISTIDINE PROTEIN KINASE"/>
    <property type="match status" value="1"/>
</dbReference>
<dbReference type="InterPro" id="IPR001789">
    <property type="entry name" value="Sig_transdc_resp-reg_receiver"/>
</dbReference>
<dbReference type="InterPro" id="IPR005467">
    <property type="entry name" value="His_kinase_dom"/>
</dbReference>
<dbReference type="SUPFAM" id="SSF47384">
    <property type="entry name" value="Homodimeric domain of signal transducing histidine kinase"/>
    <property type="match status" value="1"/>
</dbReference>
<comment type="caution">
    <text evidence="19">The sequence shown here is derived from an EMBL/GenBank/DDBJ whole genome shotgun (WGS) entry which is preliminary data.</text>
</comment>
<dbReference type="PROSITE" id="PS50110">
    <property type="entry name" value="RESPONSE_REGULATORY"/>
    <property type="match status" value="1"/>
</dbReference>
<evidence type="ECO:0000256" key="5">
    <source>
        <dbReference type="ARBA" id="ARBA00022519"/>
    </source>
</evidence>
<accession>A0A1A7R3T7</accession>
<dbReference type="InterPro" id="IPR003661">
    <property type="entry name" value="HisK_dim/P_dom"/>
</dbReference>
<evidence type="ECO:0000256" key="13">
    <source>
        <dbReference type="PROSITE-ProRule" id="PRU00110"/>
    </source>
</evidence>
<dbReference type="AlphaFoldDB" id="A0A1A7R3T7"/>
<dbReference type="Gene3D" id="1.20.120.160">
    <property type="entry name" value="HPT domain"/>
    <property type="match status" value="1"/>
</dbReference>
<evidence type="ECO:0000259" key="16">
    <source>
        <dbReference type="PROSITE" id="PS50109"/>
    </source>
</evidence>
<dbReference type="InterPro" id="IPR036641">
    <property type="entry name" value="HPT_dom_sf"/>
</dbReference>
<feature type="domain" description="Histidine kinase" evidence="16">
    <location>
        <begin position="329"/>
        <end position="549"/>
    </location>
</feature>
<feature type="transmembrane region" description="Helical" evidence="15">
    <location>
        <begin position="12"/>
        <end position="31"/>
    </location>
</feature>
<evidence type="ECO:0000256" key="14">
    <source>
        <dbReference type="PROSITE-ProRule" id="PRU00169"/>
    </source>
</evidence>
<dbReference type="InterPro" id="IPR036097">
    <property type="entry name" value="HisK_dim/P_sf"/>
</dbReference>
<organism evidence="19 20">
    <name type="scientific">Gelidibacter algens</name>
    <dbReference type="NCBI Taxonomy" id="49280"/>
    <lineage>
        <taxon>Bacteria</taxon>
        <taxon>Pseudomonadati</taxon>
        <taxon>Bacteroidota</taxon>
        <taxon>Flavobacteriia</taxon>
        <taxon>Flavobacteriales</taxon>
        <taxon>Flavobacteriaceae</taxon>
        <taxon>Gelidibacter</taxon>
    </lineage>
</organism>
<evidence type="ECO:0000256" key="15">
    <source>
        <dbReference type="SAM" id="Phobius"/>
    </source>
</evidence>
<proteinExistence type="predicted"/>
<dbReference type="EMBL" id="QLLQ01000006">
    <property type="protein sequence ID" value="RAJ24515.1"/>
    <property type="molecule type" value="Genomic_DNA"/>
</dbReference>
<dbReference type="CDD" id="cd16922">
    <property type="entry name" value="HATPase_EvgS-ArcB-TorS-like"/>
    <property type="match status" value="1"/>
</dbReference>
<keyword evidence="10" id="KW-0547">Nucleotide-binding</keyword>
<gene>
    <name evidence="19" type="ORF">LX77_02069</name>
</gene>
<dbReference type="InterPro" id="IPR011006">
    <property type="entry name" value="CheY-like_superfamily"/>
</dbReference>
<dbReference type="SUPFAM" id="SSF52172">
    <property type="entry name" value="CheY-like"/>
    <property type="match status" value="1"/>
</dbReference>
<dbReference type="PANTHER" id="PTHR43047:SF64">
    <property type="entry name" value="HISTIDINE KINASE CONTAINING CHEY-HOMOLOGOUS RECEIVER DOMAIN AND PAS DOMAIN-RELATED"/>
    <property type="match status" value="1"/>
</dbReference>
<dbReference type="PROSITE" id="PS50894">
    <property type="entry name" value="HPT"/>
    <property type="match status" value="1"/>
</dbReference>
<feature type="domain" description="HPt" evidence="18">
    <location>
        <begin position="718"/>
        <end position="813"/>
    </location>
</feature>
<evidence type="ECO:0000313" key="19">
    <source>
        <dbReference type="EMBL" id="RAJ24515.1"/>
    </source>
</evidence>
<evidence type="ECO:0000256" key="12">
    <source>
        <dbReference type="ARBA" id="ARBA00023136"/>
    </source>
</evidence>
<comment type="subcellular location">
    <subcellularLocation>
        <location evidence="2">Cell inner membrane</location>
        <topology evidence="2">Multi-pass membrane protein</topology>
    </subcellularLocation>
</comment>
<dbReference type="Gene3D" id="3.40.50.2300">
    <property type="match status" value="1"/>
</dbReference>
<keyword evidence="20" id="KW-1185">Reference proteome</keyword>
<evidence type="ECO:0000313" key="20">
    <source>
        <dbReference type="Proteomes" id="UP000248987"/>
    </source>
</evidence>
<comment type="catalytic activity">
    <reaction evidence="1">
        <text>ATP + protein L-histidine = ADP + protein N-phospho-L-histidine.</text>
        <dbReference type="EC" id="2.7.13.3"/>
    </reaction>
</comment>
<reference evidence="19 20" key="1">
    <citation type="submission" date="2018-06" db="EMBL/GenBank/DDBJ databases">
        <title>Genomic Encyclopedia of Archaeal and Bacterial Type Strains, Phase II (KMG-II): from individual species to whole genera.</title>
        <authorList>
            <person name="Goeker M."/>
        </authorList>
    </citation>
    <scope>NUCLEOTIDE SEQUENCE [LARGE SCALE GENOMIC DNA]</scope>
    <source>
        <strain evidence="19 20">DSM 12408</strain>
    </source>
</reference>
<evidence type="ECO:0000259" key="18">
    <source>
        <dbReference type="PROSITE" id="PS50894"/>
    </source>
</evidence>
<dbReference type="GO" id="GO:0000155">
    <property type="term" value="F:phosphorelay sensor kinase activity"/>
    <property type="evidence" value="ECO:0007669"/>
    <property type="project" value="InterPro"/>
</dbReference>
<dbReference type="EC" id="2.7.13.3" evidence="3"/>
<dbReference type="SMART" id="SM00387">
    <property type="entry name" value="HATPase_c"/>
    <property type="match status" value="1"/>
</dbReference>
<dbReference type="Pfam" id="PF00072">
    <property type="entry name" value="Response_reg"/>
    <property type="match status" value="1"/>
</dbReference>
<keyword evidence="8 15" id="KW-0812">Transmembrane</keyword>
<evidence type="ECO:0000256" key="11">
    <source>
        <dbReference type="ARBA" id="ARBA00022989"/>
    </source>
</evidence>
<protein>
    <recommendedName>
        <fullName evidence="3">histidine kinase</fullName>
        <ecNumber evidence="3">2.7.13.3</ecNumber>
    </recommendedName>
</protein>
<dbReference type="Pfam" id="PF02518">
    <property type="entry name" value="HATPase_c"/>
    <property type="match status" value="1"/>
</dbReference>
<evidence type="ECO:0000256" key="9">
    <source>
        <dbReference type="ARBA" id="ARBA00022777"/>
    </source>
</evidence>
<keyword evidence="10" id="KW-0067">ATP-binding</keyword>
<keyword evidence="4" id="KW-1003">Cell membrane</keyword>
<feature type="transmembrane region" description="Helical" evidence="15">
    <location>
        <begin position="275"/>
        <end position="296"/>
    </location>
</feature>
<dbReference type="SUPFAM" id="SSF55874">
    <property type="entry name" value="ATPase domain of HSP90 chaperone/DNA topoisomerase II/histidine kinase"/>
    <property type="match status" value="1"/>
</dbReference>
<dbReference type="InterPro" id="IPR036890">
    <property type="entry name" value="HATPase_C_sf"/>
</dbReference>
<name>A0A1A7R3T7_9FLAO</name>
<dbReference type="InterPro" id="IPR003594">
    <property type="entry name" value="HATPase_dom"/>
</dbReference>
<feature type="domain" description="Response regulatory" evidence="17">
    <location>
        <begin position="569"/>
        <end position="684"/>
    </location>
</feature>
<keyword evidence="11 15" id="KW-1133">Transmembrane helix</keyword>
<dbReference type="SUPFAM" id="SSF47226">
    <property type="entry name" value="Histidine-containing phosphotransfer domain, HPT domain"/>
    <property type="match status" value="1"/>
</dbReference>
<evidence type="ECO:0000259" key="17">
    <source>
        <dbReference type="PROSITE" id="PS50110"/>
    </source>
</evidence>
<evidence type="ECO:0000256" key="8">
    <source>
        <dbReference type="ARBA" id="ARBA00022692"/>
    </source>
</evidence>
<evidence type="ECO:0000256" key="7">
    <source>
        <dbReference type="ARBA" id="ARBA00022679"/>
    </source>
</evidence>
<keyword evidence="6 14" id="KW-0597">Phosphoprotein</keyword>
<feature type="modified residue" description="4-aspartylphosphate" evidence="14">
    <location>
        <position position="618"/>
    </location>
</feature>
<dbReference type="Proteomes" id="UP000248987">
    <property type="component" value="Unassembled WGS sequence"/>
</dbReference>
<evidence type="ECO:0000256" key="3">
    <source>
        <dbReference type="ARBA" id="ARBA00012438"/>
    </source>
</evidence>
<keyword evidence="5" id="KW-0997">Cell inner membrane</keyword>
<sequence length="813" mass="92230">MKASNRKITFKVLFGYIALGILAAVSGWLVFSELRNFTSSQTDDLKERDKLIRISGFVADIYENESLSRAALQLNTEEQFNAYLLQNDSLITTIDTLSNLVNNEYQKALLDSVKVIFAKKQRDLNELRRLKDNNSSENAIEQTITKLKTIDPILGKLTLEDYVENPKTADPKTKEILERVITRLNEARAKDSVNKVDQKQIDSIVTSSRDMLNKIQREAAVQKQSLMLQERELAENDLITSRQLRNLLRTLEREMVASSQSIIVQRQDVLDRSTGIIYLAALVSFILVVIFSVVILNDFWKSQQYREKLEASNAYTNSLLKSREQLINMVSHDLRSPLSTITGYSELLHKTAQNAKEGNYLDHIKNASGYMSQLVDDLLEFSKLEDGHITVESIPFNLRSILDETSSNIEAIYTDKPIALYIKHDPKLDRTIVSDPFRIKQVLYNLIGNAYKFTEQGSITISTQLHSVNNKHTVSIMVSDTGIGISKEKQEDIFNAFTQVNKTSTSKHSGFGLGLAISKKLVHILKGKLFLKSIPGKGSTFEMSFPVKLSDVILETSPIVSETPLFKLKAVIVDDDASLRQLITDVLEQHHITTYTFEDAKAALSAMETVPFDVIITDIQLPKMNGFHFMETVKKSPFYKEQPIIAMTGRTDIGAENYIESGFSKVVFKPFTAHIWFDILSELFPESIIKPEQNTNKNTSYRCDYFDTNSIAGFLNHDEEALKSLLDIFLEDTKKHMAELKTAHQQKDLKTITDLSHRMLTMFKQLNATTVVPHLEVLENTTVVDNAIFEDLELELHTFCKAMDAYITPNYIP</sequence>
<evidence type="ECO:0000256" key="2">
    <source>
        <dbReference type="ARBA" id="ARBA00004429"/>
    </source>
</evidence>
<dbReference type="PROSITE" id="PS50109">
    <property type="entry name" value="HIS_KIN"/>
    <property type="match status" value="1"/>
</dbReference>
<dbReference type="Gene3D" id="1.10.287.130">
    <property type="match status" value="1"/>
</dbReference>
<evidence type="ECO:0000256" key="10">
    <source>
        <dbReference type="ARBA" id="ARBA00022840"/>
    </source>
</evidence>
<dbReference type="InterPro" id="IPR008207">
    <property type="entry name" value="Sig_transdc_His_kin_Hpt_dom"/>
</dbReference>
<dbReference type="PRINTS" id="PR00344">
    <property type="entry name" value="BCTRLSENSOR"/>
</dbReference>